<dbReference type="InterPro" id="IPR050204">
    <property type="entry name" value="AraC_XylS_family_regulators"/>
</dbReference>
<feature type="compositionally biased region" description="Basic and acidic residues" evidence="4">
    <location>
        <begin position="15"/>
        <end position="26"/>
    </location>
</feature>
<dbReference type="Pfam" id="PF12833">
    <property type="entry name" value="HTH_18"/>
    <property type="match status" value="1"/>
</dbReference>
<dbReference type="Proteomes" id="UP000581769">
    <property type="component" value="Unassembled WGS sequence"/>
</dbReference>
<dbReference type="SUPFAM" id="SSF46689">
    <property type="entry name" value="Homeodomain-like"/>
    <property type="match status" value="2"/>
</dbReference>
<dbReference type="PROSITE" id="PS01124">
    <property type="entry name" value="HTH_ARAC_FAMILY_2"/>
    <property type="match status" value="1"/>
</dbReference>
<dbReference type="GO" id="GO:0043565">
    <property type="term" value="F:sequence-specific DNA binding"/>
    <property type="evidence" value="ECO:0007669"/>
    <property type="project" value="InterPro"/>
</dbReference>
<dbReference type="RefSeq" id="WP_221458059.1">
    <property type="nucleotide sequence ID" value="NZ_JACHMG010000001.1"/>
</dbReference>
<dbReference type="SUPFAM" id="SSF52091">
    <property type="entry name" value="SpoIIaa-like"/>
    <property type="match status" value="1"/>
</dbReference>
<proteinExistence type="predicted"/>
<dbReference type="PANTHER" id="PTHR46796">
    <property type="entry name" value="HTH-TYPE TRANSCRIPTIONAL ACTIVATOR RHAS-RELATED"/>
    <property type="match status" value="1"/>
</dbReference>
<evidence type="ECO:0000256" key="3">
    <source>
        <dbReference type="ARBA" id="ARBA00023163"/>
    </source>
</evidence>
<dbReference type="AlphaFoldDB" id="A0A840J5Q9"/>
<dbReference type="InterPro" id="IPR036513">
    <property type="entry name" value="STAS_dom_sf"/>
</dbReference>
<sequence length="460" mass="49775">MTTAGQPVDTESPEEDRRLRREHGGDPGRQMTQVEIGHRHVDDVLVLTLPGILPGGVPGDIAAALLSVAAESTAGIVLDLAEVRVLPVDAARTVIAFARARAKAGQQCVLVTPPTGTSAGVVLGQVDPRRSVPRYATVDLAVAGRSSPDAGLEFDTSDLRRAEDFLSRAYGPMRIHSPSGRADLRMHRVAADRVVTDRVEVGVELSYEIEPLGRIWLRDLDAGSVEHHQAVGQPGAESYRPGELFVPAPPDQPCRGRLVRARYRDTLVSPAVLTEVAGEPVRLLGWRPLTRTGQRHVQAAVRHLRGEVLSRPEFRAEPLIVSAAARYLAAAVLNSFDHTTVAAARDAGGNDAHPRALRRAIAFIESHADRDISAVDIARAASVSARSVQLAFRRHLGMTPMAYLRQVRLDHAHTQLRSASPADTTVTEIAARWGYSRPSVFAARYRAQFGETPSHTLDAD</sequence>
<dbReference type="InterPro" id="IPR018060">
    <property type="entry name" value="HTH_AraC"/>
</dbReference>
<keyword evidence="7" id="KW-1185">Reference proteome</keyword>
<dbReference type="Gene3D" id="1.10.10.60">
    <property type="entry name" value="Homeodomain-like"/>
    <property type="match status" value="1"/>
</dbReference>
<evidence type="ECO:0000256" key="1">
    <source>
        <dbReference type="ARBA" id="ARBA00023015"/>
    </source>
</evidence>
<keyword evidence="3" id="KW-0804">Transcription</keyword>
<dbReference type="Gene3D" id="3.30.750.24">
    <property type="entry name" value="STAS domain"/>
    <property type="match status" value="1"/>
</dbReference>
<dbReference type="PANTHER" id="PTHR46796:SF12">
    <property type="entry name" value="HTH-TYPE DNA-BINDING TRANSCRIPTIONAL ACTIVATOR EUTR"/>
    <property type="match status" value="1"/>
</dbReference>
<evidence type="ECO:0000313" key="6">
    <source>
        <dbReference type="EMBL" id="MBB4689123.1"/>
    </source>
</evidence>
<protein>
    <submittedName>
        <fullName evidence="6">AraC-like DNA-binding protein/anti-anti-sigma regulatory factor</fullName>
    </submittedName>
</protein>
<dbReference type="SMART" id="SM00342">
    <property type="entry name" value="HTH_ARAC"/>
    <property type="match status" value="1"/>
</dbReference>
<dbReference type="EMBL" id="JACHMG010000001">
    <property type="protein sequence ID" value="MBB4689123.1"/>
    <property type="molecule type" value="Genomic_DNA"/>
</dbReference>
<evidence type="ECO:0000259" key="5">
    <source>
        <dbReference type="PROSITE" id="PS01124"/>
    </source>
</evidence>
<keyword evidence="2 6" id="KW-0238">DNA-binding</keyword>
<feature type="domain" description="HTH araC/xylS-type" evidence="5">
    <location>
        <begin position="358"/>
        <end position="459"/>
    </location>
</feature>
<accession>A0A840J5Q9</accession>
<gene>
    <name evidence="6" type="ORF">BJY18_006608</name>
</gene>
<evidence type="ECO:0000313" key="7">
    <source>
        <dbReference type="Proteomes" id="UP000581769"/>
    </source>
</evidence>
<dbReference type="GO" id="GO:0003700">
    <property type="term" value="F:DNA-binding transcription factor activity"/>
    <property type="evidence" value="ECO:0007669"/>
    <property type="project" value="InterPro"/>
</dbReference>
<dbReference type="InterPro" id="IPR018062">
    <property type="entry name" value="HTH_AraC-typ_CS"/>
</dbReference>
<name>A0A840J5Q9_9PSEU</name>
<evidence type="ECO:0000256" key="4">
    <source>
        <dbReference type="SAM" id="MobiDB-lite"/>
    </source>
</evidence>
<keyword evidence="1" id="KW-0805">Transcription regulation</keyword>
<comment type="caution">
    <text evidence="6">The sequence shown here is derived from an EMBL/GenBank/DDBJ whole genome shotgun (WGS) entry which is preliminary data.</text>
</comment>
<organism evidence="6 7">
    <name type="scientific">Amycolatopsis jiangsuensis</name>
    <dbReference type="NCBI Taxonomy" id="1181879"/>
    <lineage>
        <taxon>Bacteria</taxon>
        <taxon>Bacillati</taxon>
        <taxon>Actinomycetota</taxon>
        <taxon>Actinomycetes</taxon>
        <taxon>Pseudonocardiales</taxon>
        <taxon>Pseudonocardiaceae</taxon>
        <taxon>Amycolatopsis</taxon>
    </lineage>
</organism>
<dbReference type="InterPro" id="IPR009057">
    <property type="entry name" value="Homeodomain-like_sf"/>
</dbReference>
<reference evidence="6 7" key="1">
    <citation type="submission" date="2020-08" db="EMBL/GenBank/DDBJ databases">
        <title>Sequencing the genomes of 1000 actinobacteria strains.</title>
        <authorList>
            <person name="Klenk H.-P."/>
        </authorList>
    </citation>
    <scope>NUCLEOTIDE SEQUENCE [LARGE SCALE GENOMIC DNA]</scope>
    <source>
        <strain evidence="6 7">DSM 45859</strain>
    </source>
</reference>
<evidence type="ECO:0000256" key="2">
    <source>
        <dbReference type="ARBA" id="ARBA00023125"/>
    </source>
</evidence>
<dbReference type="PROSITE" id="PS00041">
    <property type="entry name" value="HTH_ARAC_FAMILY_1"/>
    <property type="match status" value="1"/>
</dbReference>
<feature type="region of interest" description="Disordered" evidence="4">
    <location>
        <begin position="1"/>
        <end position="30"/>
    </location>
</feature>